<feature type="compositionally biased region" description="Polar residues" evidence="1">
    <location>
        <begin position="1"/>
        <end position="17"/>
    </location>
</feature>
<dbReference type="PANTHER" id="PTHR10773">
    <property type="entry name" value="DNA-DIRECTED RNA POLYMERASES I, II, AND III SUBUNIT RPABC2"/>
    <property type="match status" value="1"/>
</dbReference>
<keyword evidence="3" id="KW-1185">Reference proteome</keyword>
<dbReference type="PANTHER" id="PTHR10773:SF19">
    <property type="match status" value="1"/>
</dbReference>
<protein>
    <submittedName>
        <fullName evidence="2">Uncharacterized protein</fullName>
    </submittedName>
</protein>
<feature type="region of interest" description="Disordered" evidence="1">
    <location>
        <begin position="171"/>
        <end position="195"/>
    </location>
</feature>
<proteinExistence type="predicted"/>
<gene>
    <name evidence="2" type="ORF">MNOR_LOCUS7891</name>
</gene>
<evidence type="ECO:0000313" key="3">
    <source>
        <dbReference type="Proteomes" id="UP001497623"/>
    </source>
</evidence>
<dbReference type="EMBL" id="CAXKWB010003559">
    <property type="protein sequence ID" value="CAL4069495.1"/>
    <property type="molecule type" value="Genomic_DNA"/>
</dbReference>
<organism evidence="2 3">
    <name type="scientific">Meganyctiphanes norvegica</name>
    <name type="common">Northern krill</name>
    <name type="synonym">Thysanopoda norvegica</name>
    <dbReference type="NCBI Taxonomy" id="48144"/>
    <lineage>
        <taxon>Eukaryota</taxon>
        <taxon>Metazoa</taxon>
        <taxon>Ecdysozoa</taxon>
        <taxon>Arthropoda</taxon>
        <taxon>Crustacea</taxon>
        <taxon>Multicrustacea</taxon>
        <taxon>Malacostraca</taxon>
        <taxon>Eumalacostraca</taxon>
        <taxon>Eucarida</taxon>
        <taxon>Euphausiacea</taxon>
        <taxon>Euphausiidae</taxon>
        <taxon>Meganyctiphanes</taxon>
    </lineage>
</organism>
<sequence length="212" mass="23696">MSDNAGTSAPAFTSPSTARKRPRHPEKSSSTAHKRRRNPEKWKKTMAKSSRNLGLEYTSVRTNKRIEARKIGPPCTCSFKCFEKVGQINIKTIFNDYWSSGSWDAQTAYLQKRTTTNPVKRRRKDTAVKGCTRSYHVSVDIALMPVCKTAFANIHGISMSRVDRAQSNMTASGVPIKDRRGQAGGSHCRVPQEKADILPNDLLPSDIERLES</sequence>
<accession>A0AAV2Q562</accession>
<evidence type="ECO:0000313" key="2">
    <source>
        <dbReference type="EMBL" id="CAL4069495.1"/>
    </source>
</evidence>
<feature type="region of interest" description="Disordered" evidence="1">
    <location>
        <begin position="1"/>
        <end position="48"/>
    </location>
</feature>
<dbReference type="AlphaFoldDB" id="A0AAV2Q562"/>
<reference evidence="2 3" key="1">
    <citation type="submission" date="2024-05" db="EMBL/GenBank/DDBJ databases">
        <authorList>
            <person name="Wallberg A."/>
        </authorList>
    </citation>
    <scope>NUCLEOTIDE SEQUENCE [LARGE SCALE GENOMIC DNA]</scope>
</reference>
<dbReference type="Proteomes" id="UP001497623">
    <property type="component" value="Unassembled WGS sequence"/>
</dbReference>
<name>A0AAV2Q562_MEGNR</name>
<evidence type="ECO:0000256" key="1">
    <source>
        <dbReference type="SAM" id="MobiDB-lite"/>
    </source>
</evidence>
<comment type="caution">
    <text evidence="2">The sequence shown here is derived from an EMBL/GenBank/DDBJ whole genome shotgun (WGS) entry which is preliminary data.</text>
</comment>